<accession>A0A429X1N8</accession>
<evidence type="ECO:0000313" key="9">
    <source>
        <dbReference type="Proteomes" id="UP000287296"/>
    </source>
</evidence>
<gene>
    <name evidence="8" type="ORF">D5F11_023055</name>
</gene>
<feature type="transmembrane region" description="Helical" evidence="6">
    <location>
        <begin position="12"/>
        <end position="39"/>
    </location>
</feature>
<evidence type="ECO:0000256" key="3">
    <source>
        <dbReference type="ARBA" id="ARBA00022692"/>
    </source>
</evidence>
<dbReference type="RefSeq" id="WP_120118551.1">
    <property type="nucleotide sequence ID" value="NZ_QYTW02000035.1"/>
</dbReference>
<evidence type="ECO:0000256" key="5">
    <source>
        <dbReference type="ARBA" id="ARBA00023136"/>
    </source>
</evidence>
<dbReference type="Proteomes" id="UP000287296">
    <property type="component" value="Unassembled WGS sequence"/>
</dbReference>
<feature type="transmembrane region" description="Helical" evidence="6">
    <location>
        <begin position="59"/>
        <end position="79"/>
    </location>
</feature>
<keyword evidence="5 6" id="KW-0472">Membrane</keyword>
<dbReference type="Pfam" id="PF06271">
    <property type="entry name" value="RDD"/>
    <property type="match status" value="1"/>
</dbReference>
<sequence length="153" mass="17182">MRNMAIAERKYAGFWIRFVASLIDGFVLGIPLFFIQMFINLLILVPVMGNESQMAAANITAVFVNGLFSMIATIIYYVLMESSKKQATIGKMVFGIKVVDENGGRISVGRAIGRYFSKYLSGMIFYVGYIMAAFTKEKRALHDFIAKTYVVKN</sequence>
<dbReference type="OrthoDB" id="9793824at2"/>
<dbReference type="InterPro" id="IPR051791">
    <property type="entry name" value="Pra-immunoreactive"/>
</dbReference>
<organism evidence="8 9">
    <name type="scientific">Siminovitchia terrae</name>
    <name type="common">Bacillus terrae</name>
    <dbReference type="NCBI Taxonomy" id="1914933"/>
    <lineage>
        <taxon>Bacteria</taxon>
        <taxon>Bacillati</taxon>
        <taxon>Bacillota</taxon>
        <taxon>Bacilli</taxon>
        <taxon>Bacillales</taxon>
        <taxon>Bacillaceae</taxon>
        <taxon>Siminovitchia</taxon>
    </lineage>
</organism>
<evidence type="ECO:0000256" key="6">
    <source>
        <dbReference type="SAM" id="Phobius"/>
    </source>
</evidence>
<evidence type="ECO:0000259" key="7">
    <source>
        <dbReference type="Pfam" id="PF06271"/>
    </source>
</evidence>
<name>A0A429X1N8_SIMTE</name>
<evidence type="ECO:0000256" key="2">
    <source>
        <dbReference type="ARBA" id="ARBA00022475"/>
    </source>
</evidence>
<dbReference type="PANTHER" id="PTHR36115:SF9">
    <property type="entry name" value="LMO1584 PROTEIN"/>
    <property type="match status" value="1"/>
</dbReference>
<keyword evidence="3 6" id="KW-0812">Transmembrane</keyword>
<evidence type="ECO:0000256" key="1">
    <source>
        <dbReference type="ARBA" id="ARBA00004651"/>
    </source>
</evidence>
<dbReference type="EMBL" id="QYTW02000035">
    <property type="protein sequence ID" value="RST57391.1"/>
    <property type="molecule type" value="Genomic_DNA"/>
</dbReference>
<dbReference type="InterPro" id="IPR010432">
    <property type="entry name" value="RDD"/>
</dbReference>
<reference evidence="8 9" key="1">
    <citation type="submission" date="2018-12" db="EMBL/GenBank/DDBJ databases">
        <authorList>
            <person name="Sun L."/>
            <person name="Chen Z."/>
        </authorList>
    </citation>
    <scope>NUCLEOTIDE SEQUENCE [LARGE SCALE GENOMIC DNA]</scope>
    <source>
        <strain evidence="8 9">LMG 29736</strain>
    </source>
</reference>
<dbReference type="GO" id="GO:0005886">
    <property type="term" value="C:plasma membrane"/>
    <property type="evidence" value="ECO:0007669"/>
    <property type="project" value="UniProtKB-SubCell"/>
</dbReference>
<comment type="subcellular location">
    <subcellularLocation>
        <location evidence="1">Cell membrane</location>
        <topology evidence="1">Multi-pass membrane protein</topology>
    </subcellularLocation>
</comment>
<feature type="domain" description="RDD" evidence="7">
    <location>
        <begin position="11"/>
        <end position="147"/>
    </location>
</feature>
<keyword evidence="2" id="KW-1003">Cell membrane</keyword>
<feature type="transmembrane region" description="Helical" evidence="6">
    <location>
        <begin position="115"/>
        <end position="134"/>
    </location>
</feature>
<evidence type="ECO:0000313" key="8">
    <source>
        <dbReference type="EMBL" id="RST57391.1"/>
    </source>
</evidence>
<dbReference type="AlphaFoldDB" id="A0A429X1N8"/>
<protein>
    <submittedName>
        <fullName evidence="8">RDD family protein</fullName>
    </submittedName>
</protein>
<proteinExistence type="predicted"/>
<comment type="caution">
    <text evidence="8">The sequence shown here is derived from an EMBL/GenBank/DDBJ whole genome shotgun (WGS) entry which is preliminary data.</text>
</comment>
<dbReference type="PANTHER" id="PTHR36115">
    <property type="entry name" value="PROLINE-RICH ANTIGEN HOMOLOG-RELATED"/>
    <property type="match status" value="1"/>
</dbReference>
<keyword evidence="4 6" id="KW-1133">Transmembrane helix</keyword>
<evidence type="ECO:0000256" key="4">
    <source>
        <dbReference type="ARBA" id="ARBA00022989"/>
    </source>
</evidence>